<evidence type="ECO:0000256" key="2">
    <source>
        <dbReference type="ARBA" id="ARBA00035108"/>
    </source>
</evidence>
<keyword evidence="4" id="KW-0472">Membrane</keyword>
<evidence type="ECO:0000256" key="1">
    <source>
        <dbReference type="ARBA" id="ARBA00022987"/>
    </source>
</evidence>
<dbReference type="KEGG" id="fwa:DCMF_18275"/>
<protein>
    <recommendedName>
        <fullName evidence="7">Gas vesicle structural protein</fullName>
    </recommendedName>
</protein>
<keyword evidence="1" id="KW-0304">Gas vesicle</keyword>
<comment type="subcellular location">
    <subcellularLocation>
        <location evidence="2">Gas vesicle</location>
    </subcellularLocation>
</comment>
<dbReference type="InterPro" id="IPR050530">
    <property type="entry name" value="GvpA"/>
</dbReference>
<feature type="transmembrane region" description="Helical" evidence="4">
    <location>
        <begin position="30"/>
        <end position="54"/>
    </location>
</feature>
<organism evidence="5 6">
    <name type="scientific">Formimonas warabiya</name>
    <dbReference type="NCBI Taxonomy" id="1761012"/>
    <lineage>
        <taxon>Bacteria</taxon>
        <taxon>Bacillati</taxon>
        <taxon>Bacillota</taxon>
        <taxon>Clostridia</taxon>
        <taxon>Eubacteriales</taxon>
        <taxon>Peptococcaceae</taxon>
        <taxon>Candidatus Formimonas</taxon>
    </lineage>
</organism>
<dbReference type="PANTHER" id="PTHR35344">
    <property type="entry name" value="GAS VESICLE STRUCTURAL PROTEIN 2-RELATED"/>
    <property type="match status" value="1"/>
</dbReference>
<sequence length="349" mass="40254">MNQVMKPLEPRYHRETTLNDLIDRLLEKGLFLTADLIIGVAGIPLIGINLRLVLAGMSTMLRYGFLRDWDEATRAWESDQRRRKVNQGDLRLEKEEQLLWSGFAAHWYEQGIYAAWRPGTMHLTNRRIVLVRHEPYEVLLELPYGEIEKLEVAKNTHFTGEEREELHLLHQSGDWKKIHVTELNRVRELLSRNLGLSLDATGEKQAGTFPAKWFRVWHRTEKKTGSLWQPGRFWIGQGRLFWSAGPKEGPVFSLWPPDLLECRVHREDLGLGLNDKPVLSLRYLSKTDPETACFSGTEEVLLYWREILQSLQGDELELCPGCGAPGAARRLLDEGCGRCGWLSPRKQKP</sequence>
<accession>A0A3G1KVH2</accession>
<keyword evidence="6" id="KW-1185">Reference proteome</keyword>
<dbReference type="InterPro" id="IPR000638">
    <property type="entry name" value="Gas-vesicle_GvpA-like"/>
</dbReference>
<dbReference type="Proteomes" id="UP000323521">
    <property type="component" value="Chromosome"/>
</dbReference>
<dbReference type="GO" id="GO:0005198">
    <property type="term" value="F:structural molecule activity"/>
    <property type="evidence" value="ECO:0007669"/>
    <property type="project" value="InterPro"/>
</dbReference>
<dbReference type="RefSeq" id="WP_236860058.1">
    <property type="nucleotide sequence ID" value="NZ_CP017634.1"/>
</dbReference>
<reference evidence="5 6" key="1">
    <citation type="submission" date="2016-10" db="EMBL/GenBank/DDBJ databases">
        <title>Complete Genome Sequence of Peptococcaceae strain DCMF.</title>
        <authorList>
            <person name="Edwards R.J."/>
            <person name="Holland S.I."/>
            <person name="Deshpande N.P."/>
            <person name="Wong Y.K."/>
            <person name="Ertan H."/>
            <person name="Manefield M."/>
            <person name="Russell T.L."/>
            <person name="Lee M.J."/>
        </authorList>
    </citation>
    <scope>NUCLEOTIDE SEQUENCE [LARGE SCALE GENOMIC DNA]</scope>
    <source>
        <strain evidence="5 6">DCMF</strain>
    </source>
</reference>
<evidence type="ECO:0000256" key="4">
    <source>
        <dbReference type="SAM" id="Phobius"/>
    </source>
</evidence>
<dbReference type="EMBL" id="CP017634">
    <property type="protein sequence ID" value="ATW26436.1"/>
    <property type="molecule type" value="Genomic_DNA"/>
</dbReference>
<dbReference type="PROSITE" id="PS00669">
    <property type="entry name" value="GAS_VESICLE_A_2"/>
    <property type="match status" value="1"/>
</dbReference>
<dbReference type="PANTHER" id="PTHR35344:SF4">
    <property type="entry name" value="GAS VESICLE PROTEIN A1"/>
    <property type="match status" value="1"/>
</dbReference>
<evidence type="ECO:0008006" key="7">
    <source>
        <dbReference type="Google" id="ProtNLM"/>
    </source>
</evidence>
<comment type="similarity">
    <text evidence="3">Belongs to the gas vesicle GvpA family.</text>
</comment>
<dbReference type="GO" id="GO:0031411">
    <property type="term" value="C:gas vesicle"/>
    <property type="evidence" value="ECO:0007669"/>
    <property type="project" value="UniProtKB-SubCell"/>
</dbReference>
<evidence type="ECO:0000313" key="6">
    <source>
        <dbReference type="Proteomes" id="UP000323521"/>
    </source>
</evidence>
<dbReference type="AlphaFoldDB" id="A0A3G1KVH2"/>
<name>A0A3G1KVH2_FORW1</name>
<proteinExistence type="inferred from homology"/>
<keyword evidence="4" id="KW-0812">Transmembrane</keyword>
<dbReference type="Pfam" id="PF00741">
    <property type="entry name" value="Gas_vesicle"/>
    <property type="match status" value="1"/>
</dbReference>
<dbReference type="GO" id="GO:0012506">
    <property type="term" value="C:vesicle membrane"/>
    <property type="evidence" value="ECO:0007669"/>
    <property type="project" value="InterPro"/>
</dbReference>
<dbReference type="InterPro" id="IPR018493">
    <property type="entry name" value="GvpA-like_CS"/>
</dbReference>
<keyword evidence="4" id="KW-1133">Transmembrane helix</keyword>
<evidence type="ECO:0000313" key="5">
    <source>
        <dbReference type="EMBL" id="ATW26436.1"/>
    </source>
</evidence>
<gene>
    <name evidence="5" type="ORF">DCMF_18275</name>
</gene>
<evidence type="ECO:0000256" key="3">
    <source>
        <dbReference type="ARBA" id="ARBA00035646"/>
    </source>
</evidence>